<dbReference type="Proteomes" id="UP000677054">
    <property type="component" value="Unassembled WGS sequence"/>
</dbReference>
<accession>A0A7R9AIH8</accession>
<protein>
    <recommendedName>
        <fullName evidence="2">BHLH domain-containing protein</fullName>
    </recommendedName>
</protein>
<dbReference type="GO" id="GO:0005634">
    <property type="term" value="C:nucleus"/>
    <property type="evidence" value="ECO:0007669"/>
    <property type="project" value="TreeGrafter"/>
</dbReference>
<dbReference type="GO" id="GO:0009653">
    <property type="term" value="P:anatomical structure morphogenesis"/>
    <property type="evidence" value="ECO:0007669"/>
    <property type="project" value="TreeGrafter"/>
</dbReference>
<evidence type="ECO:0000259" key="2">
    <source>
        <dbReference type="PROSITE" id="PS50888"/>
    </source>
</evidence>
<proteinExistence type="predicted"/>
<dbReference type="OrthoDB" id="10063280at2759"/>
<feature type="compositionally biased region" description="Basic and acidic residues" evidence="1">
    <location>
        <begin position="8"/>
        <end position="39"/>
    </location>
</feature>
<name>A0A7R9AIH8_9CRUS</name>
<evidence type="ECO:0000256" key="1">
    <source>
        <dbReference type="SAM" id="MobiDB-lite"/>
    </source>
</evidence>
<feature type="region of interest" description="Disordered" evidence="1">
    <location>
        <begin position="1"/>
        <end position="110"/>
    </location>
</feature>
<organism evidence="3">
    <name type="scientific">Darwinula stevensoni</name>
    <dbReference type="NCBI Taxonomy" id="69355"/>
    <lineage>
        <taxon>Eukaryota</taxon>
        <taxon>Metazoa</taxon>
        <taxon>Ecdysozoa</taxon>
        <taxon>Arthropoda</taxon>
        <taxon>Crustacea</taxon>
        <taxon>Oligostraca</taxon>
        <taxon>Ostracoda</taxon>
        <taxon>Podocopa</taxon>
        <taxon>Podocopida</taxon>
        <taxon>Darwinulocopina</taxon>
        <taxon>Darwinuloidea</taxon>
        <taxon>Darwinulidae</taxon>
        <taxon>Darwinula</taxon>
    </lineage>
</organism>
<dbReference type="InterPro" id="IPR036638">
    <property type="entry name" value="HLH_DNA-bd_sf"/>
</dbReference>
<dbReference type="GO" id="GO:0045944">
    <property type="term" value="P:positive regulation of transcription by RNA polymerase II"/>
    <property type="evidence" value="ECO:0007669"/>
    <property type="project" value="TreeGrafter"/>
</dbReference>
<dbReference type="AlphaFoldDB" id="A0A7R9AIH8"/>
<dbReference type="Pfam" id="PF00010">
    <property type="entry name" value="HLH"/>
    <property type="match status" value="1"/>
</dbReference>
<dbReference type="EMBL" id="CAJPEV010013400">
    <property type="protein sequence ID" value="CAG0906745.1"/>
    <property type="molecule type" value="Genomic_DNA"/>
</dbReference>
<dbReference type="Gene3D" id="4.10.280.10">
    <property type="entry name" value="Helix-loop-helix DNA-binding domain"/>
    <property type="match status" value="1"/>
</dbReference>
<dbReference type="PROSITE" id="PS50888">
    <property type="entry name" value="BHLH"/>
    <property type="match status" value="1"/>
</dbReference>
<dbReference type="GO" id="GO:0003700">
    <property type="term" value="F:DNA-binding transcription factor activity"/>
    <property type="evidence" value="ECO:0007669"/>
    <property type="project" value="TreeGrafter"/>
</dbReference>
<evidence type="ECO:0000313" key="4">
    <source>
        <dbReference type="Proteomes" id="UP000677054"/>
    </source>
</evidence>
<reference evidence="3" key="1">
    <citation type="submission" date="2020-11" db="EMBL/GenBank/DDBJ databases">
        <authorList>
            <person name="Tran Van P."/>
        </authorList>
    </citation>
    <scope>NUCLEOTIDE SEQUENCE</scope>
</reference>
<dbReference type="SMART" id="SM00353">
    <property type="entry name" value="HLH"/>
    <property type="match status" value="1"/>
</dbReference>
<feature type="compositionally biased region" description="Acidic residues" evidence="1">
    <location>
        <begin position="69"/>
        <end position="84"/>
    </location>
</feature>
<dbReference type="PANTHER" id="PTHR19290">
    <property type="entry name" value="BASIC HELIX-LOOP-HELIX PROTEIN NEUROGENIN-RELATED"/>
    <property type="match status" value="1"/>
</dbReference>
<dbReference type="InterPro" id="IPR050359">
    <property type="entry name" value="bHLH_transcription_factors"/>
</dbReference>
<evidence type="ECO:0000313" key="3">
    <source>
        <dbReference type="EMBL" id="CAD7254855.1"/>
    </source>
</evidence>
<dbReference type="InterPro" id="IPR011598">
    <property type="entry name" value="bHLH_dom"/>
</dbReference>
<feature type="domain" description="BHLH" evidence="2">
    <location>
        <begin position="99"/>
        <end position="154"/>
    </location>
</feature>
<keyword evidence="4" id="KW-1185">Reference proteome</keyword>
<dbReference type="EMBL" id="LR912918">
    <property type="protein sequence ID" value="CAD7254855.1"/>
    <property type="molecule type" value="Genomic_DNA"/>
</dbReference>
<dbReference type="GO" id="GO:0046983">
    <property type="term" value="F:protein dimerization activity"/>
    <property type="evidence" value="ECO:0007669"/>
    <property type="project" value="InterPro"/>
</dbReference>
<dbReference type="PANTHER" id="PTHR19290:SF147">
    <property type="entry name" value="HELIX-LOOP-HELIX PROTEIN DELILAH"/>
    <property type="match status" value="1"/>
</dbReference>
<dbReference type="CDD" id="cd11431">
    <property type="entry name" value="bHLH_TS_taxi_Dei"/>
    <property type="match status" value="1"/>
</dbReference>
<dbReference type="SUPFAM" id="SSF47459">
    <property type="entry name" value="HLH, helix-loop-helix DNA-binding domain"/>
    <property type="match status" value="1"/>
</dbReference>
<sequence length="269" mass="29688">MSESLDEAACRDDNNNDSNSHDKNKKTGTEEGKREEKYSLRPRSTLTMRITASNGRRKRSRPSHPSPSEDPEPEPQPDGEDEFGEEKTRKSKPAPLSKYRRKNANARERHRMKEINDAFETLRRAIPPFPTDNGRGNLTKITTLRLAINYIKALNEVLHSPPSSLCLSVPEEEPPLSLHSAVSPVATAATNATTTIKLPPVESLFLAKYPPSSMDKDGSNSDPLSLSVFDDDSIIPSLPMDESSFNILLESDGESLVFGSDLSDQATTP</sequence>
<dbReference type="GO" id="GO:0070888">
    <property type="term" value="F:E-box binding"/>
    <property type="evidence" value="ECO:0007669"/>
    <property type="project" value="TreeGrafter"/>
</dbReference>
<gene>
    <name evidence="3" type="ORF">DSTB1V02_LOCUS14601</name>
</gene>
<feature type="compositionally biased region" description="Polar residues" evidence="1">
    <location>
        <begin position="42"/>
        <end position="54"/>
    </location>
</feature>